<dbReference type="KEGG" id="mut:GVT53_06310"/>
<accession>A0A6G7J119</accession>
<keyword evidence="1" id="KW-0812">Transmembrane</keyword>
<feature type="transmembrane region" description="Helical" evidence="1">
    <location>
        <begin position="20"/>
        <end position="40"/>
    </location>
</feature>
<proteinExistence type="predicted"/>
<evidence type="ECO:0000313" key="3">
    <source>
        <dbReference type="Proteomes" id="UP000502928"/>
    </source>
</evidence>
<dbReference type="RefSeq" id="WP_162987835.1">
    <property type="nucleotide sequence ID" value="NZ_CP049616.1"/>
</dbReference>
<keyword evidence="1" id="KW-1133">Transmembrane helix</keyword>
<organism evidence="2 3">
    <name type="scientific">Flagellimonas oceani</name>
    <dbReference type="NCBI Taxonomy" id="2698672"/>
    <lineage>
        <taxon>Bacteria</taxon>
        <taxon>Pseudomonadati</taxon>
        <taxon>Bacteroidota</taxon>
        <taxon>Flavobacteriia</taxon>
        <taxon>Flavobacteriales</taxon>
        <taxon>Flavobacteriaceae</taxon>
        <taxon>Flagellimonas</taxon>
    </lineage>
</organism>
<gene>
    <name evidence="2" type="ORF">GVT53_06310</name>
</gene>
<evidence type="ECO:0000256" key="1">
    <source>
        <dbReference type="SAM" id="Phobius"/>
    </source>
</evidence>
<protein>
    <submittedName>
        <fullName evidence="2">Uncharacterized protein</fullName>
    </submittedName>
</protein>
<name>A0A6G7J119_9FLAO</name>
<keyword evidence="3" id="KW-1185">Reference proteome</keyword>
<keyword evidence="1" id="KW-0472">Membrane</keyword>
<dbReference type="Proteomes" id="UP000502928">
    <property type="component" value="Chromosome"/>
</dbReference>
<sequence length="47" mass="5266">MEEKNPNGEIRKVPFEKEGAYILAGIIILFIVHTLIVLVLKTISESV</sequence>
<dbReference type="AlphaFoldDB" id="A0A6G7J119"/>
<evidence type="ECO:0000313" key="2">
    <source>
        <dbReference type="EMBL" id="QII44298.1"/>
    </source>
</evidence>
<dbReference type="EMBL" id="CP049616">
    <property type="protein sequence ID" value="QII44298.1"/>
    <property type="molecule type" value="Genomic_DNA"/>
</dbReference>
<reference evidence="2 3" key="1">
    <citation type="submission" date="2020-02" db="EMBL/GenBank/DDBJ databases">
        <title>Complete genome of Muricauda sp. 501str8.</title>
        <authorList>
            <person name="Dong B."/>
            <person name="Zhu S."/>
            <person name="Yang J."/>
            <person name="Chen J."/>
        </authorList>
    </citation>
    <scope>NUCLEOTIDE SEQUENCE [LARGE SCALE GENOMIC DNA]</scope>
    <source>
        <strain evidence="2 3">501str8</strain>
    </source>
</reference>